<dbReference type="Proteomes" id="UP001642409">
    <property type="component" value="Unassembled WGS sequence"/>
</dbReference>
<evidence type="ECO:0000313" key="1">
    <source>
        <dbReference type="EMBL" id="CAI9935506.1"/>
    </source>
</evidence>
<evidence type="ECO:0000313" key="2">
    <source>
        <dbReference type="EMBL" id="CAI9935515.1"/>
    </source>
</evidence>
<accession>A0AA86PB22</accession>
<reference evidence="3 5" key="2">
    <citation type="submission" date="2024-07" db="EMBL/GenBank/DDBJ databases">
        <authorList>
            <person name="Akdeniz Z."/>
        </authorList>
    </citation>
    <scope>NUCLEOTIDE SEQUENCE [LARGE SCALE GENOMIC DNA]</scope>
</reference>
<dbReference type="AlphaFoldDB" id="A0AA86PB22"/>
<dbReference type="EMBL" id="CATOUU010000615">
    <property type="protein sequence ID" value="CAI9935515.1"/>
    <property type="molecule type" value="Genomic_DNA"/>
</dbReference>
<sequence>MSQTYYEPFIQIGSLAGINVPELIIEPSVYFGSPLAAPQPTRSRTIHITRKSRSGGTAPLSTNHYQSFSSSLRPSSFVLRLSPFEEDFQDNFQDVLKDVLKVWRLMNVVKKEPLAYTFY</sequence>
<evidence type="ECO:0000313" key="5">
    <source>
        <dbReference type="Proteomes" id="UP001642409"/>
    </source>
</evidence>
<organism evidence="1">
    <name type="scientific">Hexamita inflata</name>
    <dbReference type="NCBI Taxonomy" id="28002"/>
    <lineage>
        <taxon>Eukaryota</taxon>
        <taxon>Metamonada</taxon>
        <taxon>Diplomonadida</taxon>
        <taxon>Hexamitidae</taxon>
        <taxon>Hexamitinae</taxon>
        <taxon>Hexamita</taxon>
    </lineage>
</organism>
<dbReference type="EMBL" id="CAXDID020000701">
    <property type="protein sequence ID" value="CAL6111142.1"/>
    <property type="molecule type" value="Genomic_DNA"/>
</dbReference>
<proteinExistence type="predicted"/>
<protein>
    <submittedName>
        <fullName evidence="3">Hypothetical_protein</fullName>
    </submittedName>
</protein>
<reference evidence="1" key="1">
    <citation type="submission" date="2023-06" db="EMBL/GenBank/DDBJ databases">
        <authorList>
            <person name="Kurt Z."/>
        </authorList>
    </citation>
    <scope>NUCLEOTIDE SEQUENCE</scope>
</reference>
<evidence type="ECO:0000313" key="3">
    <source>
        <dbReference type="EMBL" id="CAL6111124.1"/>
    </source>
</evidence>
<keyword evidence="5" id="KW-1185">Reference proteome</keyword>
<dbReference type="EMBL" id="CATOUU010000615">
    <property type="protein sequence ID" value="CAI9935506.1"/>
    <property type="molecule type" value="Genomic_DNA"/>
</dbReference>
<comment type="caution">
    <text evidence="1">The sequence shown here is derived from an EMBL/GenBank/DDBJ whole genome shotgun (WGS) entry which is preliminary data.</text>
</comment>
<gene>
    <name evidence="1" type="ORF">HINF_LOCUS23151</name>
    <name evidence="2" type="ORF">HINF_LOCUS23160</name>
    <name evidence="3" type="ORF">HINF_LOCUS76246</name>
    <name evidence="4" type="ORF">HINF_LOCUS76255</name>
</gene>
<dbReference type="EMBL" id="CAXDID020000701">
    <property type="protein sequence ID" value="CAL6111124.1"/>
    <property type="molecule type" value="Genomic_DNA"/>
</dbReference>
<name>A0AA86PB22_9EUKA</name>
<evidence type="ECO:0000313" key="4">
    <source>
        <dbReference type="EMBL" id="CAL6111142.1"/>
    </source>
</evidence>